<accession>A0A644Z003</accession>
<dbReference type="AlphaFoldDB" id="A0A644Z003"/>
<sequence length="158" mass="17077">MVEDAKAGIRGAGGGDGWKGEEGLPCPLGQHLGGVDGLSAAHGENHVRVLRVGGEPLDIFNGGLSPVPQAADHLHRRSLQRGNNFLLRCRHGLFAPDHHRFCSVGGADGRNPVIRVRADGVAWNQCSFHFLSPLNPYSPDFPPEIYGFCKRPRSAWGR</sequence>
<name>A0A644Z003_9ZZZZ</name>
<evidence type="ECO:0000313" key="1">
    <source>
        <dbReference type="EMBL" id="MPM33628.1"/>
    </source>
</evidence>
<gene>
    <name evidence="1" type="ORF">SDC9_80205</name>
</gene>
<reference evidence="1" key="1">
    <citation type="submission" date="2019-08" db="EMBL/GenBank/DDBJ databases">
        <authorList>
            <person name="Kucharzyk K."/>
            <person name="Murdoch R.W."/>
            <person name="Higgins S."/>
            <person name="Loffler F."/>
        </authorList>
    </citation>
    <scope>NUCLEOTIDE SEQUENCE</scope>
</reference>
<proteinExistence type="predicted"/>
<protein>
    <submittedName>
        <fullName evidence="1">Uncharacterized protein</fullName>
    </submittedName>
</protein>
<organism evidence="1">
    <name type="scientific">bioreactor metagenome</name>
    <dbReference type="NCBI Taxonomy" id="1076179"/>
    <lineage>
        <taxon>unclassified sequences</taxon>
        <taxon>metagenomes</taxon>
        <taxon>ecological metagenomes</taxon>
    </lineage>
</organism>
<comment type="caution">
    <text evidence="1">The sequence shown here is derived from an EMBL/GenBank/DDBJ whole genome shotgun (WGS) entry which is preliminary data.</text>
</comment>
<dbReference type="EMBL" id="VSSQ01006713">
    <property type="protein sequence ID" value="MPM33628.1"/>
    <property type="molecule type" value="Genomic_DNA"/>
</dbReference>